<feature type="transmembrane region" description="Helical" evidence="9">
    <location>
        <begin position="151"/>
        <end position="170"/>
    </location>
</feature>
<comment type="caution">
    <text evidence="12">The sequence shown here is derived from an EMBL/GenBank/DDBJ whole genome shotgun (WGS) entry which is preliminary data.</text>
</comment>
<keyword evidence="4 9" id="KW-0812">Transmembrane</keyword>
<dbReference type="AlphaFoldDB" id="A0A511YM64"/>
<dbReference type="InterPro" id="IPR003593">
    <property type="entry name" value="AAA+_ATPase"/>
</dbReference>
<dbReference type="Gene3D" id="1.20.1560.10">
    <property type="entry name" value="ABC transporter type 1, transmembrane domain"/>
    <property type="match status" value="1"/>
</dbReference>
<feature type="transmembrane region" description="Helical" evidence="9">
    <location>
        <begin position="296"/>
        <end position="315"/>
    </location>
</feature>
<keyword evidence="8 9" id="KW-0472">Membrane</keyword>
<evidence type="ECO:0000256" key="4">
    <source>
        <dbReference type="ARBA" id="ARBA00022692"/>
    </source>
</evidence>
<keyword evidence="13" id="KW-1185">Reference proteome</keyword>
<evidence type="ECO:0000259" key="11">
    <source>
        <dbReference type="PROSITE" id="PS50929"/>
    </source>
</evidence>
<dbReference type="PANTHER" id="PTHR43394">
    <property type="entry name" value="ATP-DEPENDENT PERMEASE MDL1, MITOCHONDRIAL"/>
    <property type="match status" value="1"/>
</dbReference>
<dbReference type="Pfam" id="PF00664">
    <property type="entry name" value="ABC_membrane"/>
    <property type="match status" value="1"/>
</dbReference>
<dbReference type="SUPFAM" id="SSF52540">
    <property type="entry name" value="P-loop containing nucleoside triphosphate hydrolases"/>
    <property type="match status" value="1"/>
</dbReference>
<dbReference type="PANTHER" id="PTHR43394:SF1">
    <property type="entry name" value="ATP-BINDING CASSETTE SUB-FAMILY B MEMBER 10, MITOCHONDRIAL"/>
    <property type="match status" value="1"/>
</dbReference>
<keyword evidence="6 12" id="KW-0067">ATP-binding</keyword>
<dbReference type="InterPro" id="IPR011527">
    <property type="entry name" value="ABC1_TM_dom"/>
</dbReference>
<dbReference type="InterPro" id="IPR003439">
    <property type="entry name" value="ABC_transporter-like_ATP-bd"/>
</dbReference>
<dbReference type="InterPro" id="IPR036640">
    <property type="entry name" value="ABC1_TM_sf"/>
</dbReference>
<evidence type="ECO:0000256" key="3">
    <source>
        <dbReference type="ARBA" id="ARBA00022475"/>
    </source>
</evidence>
<feature type="transmembrane region" description="Helical" evidence="9">
    <location>
        <begin position="176"/>
        <end position="194"/>
    </location>
</feature>
<comment type="subcellular location">
    <subcellularLocation>
        <location evidence="1">Cell membrane</location>
        <topology evidence="1">Multi-pass membrane protein</topology>
    </subcellularLocation>
</comment>
<keyword evidence="7 9" id="KW-1133">Transmembrane helix</keyword>
<dbReference type="RefSeq" id="WP_146941211.1">
    <property type="nucleotide sequence ID" value="NZ_BJYJ01000009.1"/>
</dbReference>
<dbReference type="GO" id="GO:0005886">
    <property type="term" value="C:plasma membrane"/>
    <property type="evidence" value="ECO:0007669"/>
    <property type="project" value="UniProtKB-SubCell"/>
</dbReference>
<evidence type="ECO:0000313" key="13">
    <source>
        <dbReference type="Proteomes" id="UP000321863"/>
    </source>
</evidence>
<dbReference type="InterPro" id="IPR017871">
    <property type="entry name" value="ABC_transporter-like_CS"/>
</dbReference>
<feature type="transmembrane region" description="Helical" evidence="9">
    <location>
        <begin position="262"/>
        <end position="284"/>
    </location>
</feature>
<keyword evidence="5" id="KW-0547">Nucleotide-binding</keyword>
<evidence type="ECO:0000313" key="12">
    <source>
        <dbReference type="EMBL" id="GEN76285.1"/>
    </source>
</evidence>
<dbReference type="FunFam" id="3.40.50.300:FF:000299">
    <property type="entry name" value="ABC transporter ATP-binding protein/permease"/>
    <property type="match status" value="1"/>
</dbReference>
<evidence type="ECO:0000256" key="9">
    <source>
        <dbReference type="SAM" id="Phobius"/>
    </source>
</evidence>
<organism evidence="12 13">
    <name type="scientific">Chryseobacterium hagamense</name>
    <dbReference type="NCBI Taxonomy" id="395935"/>
    <lineage>
        <taxon>Bacteria</taxon>
        <taxon>Pseudomonadati</taxon>
        <taxon>Bacteroidota</taxon>
        <taxon>Flavobacteriia</taxon>
        <taxon>Flavobacteriales</taxon>
        <taxon>Weeksellaceae</taxon>
        <taxon>Chryseobacterium group</taxon>
        <taxon>Chryseobacterium</taxon>
    </lineage>
</organism>
<keyword evidence="3" id="KW-1003">Cell membrane</keyword>
<name>A0A511YM64_9FLAO</name>
<dbReference type="CDD" id="cd07346">
    <property type="entry name" value="ABC_6TM_exporters"/>
    <property type="match status" value="1"/>
</dbReference>
<dbReference type="PROSITE" id="PS50893">
    <property type="entry name" value="ABC_TRANSPORTER_2"/>
    <property type="match status" value="1"/>
</dbReference>
<dbReference type="Pfam" id="PF00005">
    <property type="entry name" value="ABC_tran"/>
    <property type="match status" value="1"/>
</dbReference>
<evidence type="ECO:0000256" key="6">
    <source>
        <dbReference type="ARBA" id="ARBA00022840"/>
    </source>
</evidence>
<evidence type="ECO:0000256" key="1">
    <source>
        <dbReference type="ARBA" id="ARBA00004651"/>
    </source>
</evidence>
<feature type="domain" description="ABC transmembrane type-1" evidence="11">
    <location>
        <begin position="16"/>
        <end position="319"/>
    </location>
</feature>
<dbReference type="EMBL" id="BJYJ01000009">
    <property type="protein sequence ID" value="GEN76285.1"/>
    <property type="molecule type" value="Genomic_DNA"/>
</dbReference>
<dbReference type="PROSITE" id="PS00211">
    <property type="entry name" value="ABC_TRANSPORTER_1"/>
    <property type="match status" value="1"/>
</dbReference>
<evidence type="ECO:0000256" key="8">
    <source>
        <dbReference type="ARBA" id="ARBA00023136"/>
    </source>
</evidence>
<dbReference type="SUPFAM" id="SSF90123">
    <property type="entry name" value="ABC transporter transmembrane region"/>
    <property type="match status" value="1"/>
</dbReference>
<dbReference type="Proteomes" id="UP000321863">
    <property type="component" value="Unassembled WGS sequence"/>
</dbReference>
<protein>
    <submittedName>
        <fullName evidence="12">ABC transporter ATP-binding protein</fullName>
    </submittedName>
</protein>
<accession>A0A511YM64</accession>
<gene>
    <name evidence="12" type="ORF">CHA01nite_20250</name>
</gene>
<dbReference type="InterPro" id="IPR027417">
    <property type="entry name" value="P-loop_NTPase"/>
</dbReference>
<dbReference type="GO" id="GO:0016887">
    <property type="term" value="F:ATP hydrolysis activity"/>
    <property type="evidence" value="ECO:0007669"/>
    <property type="project" value="InterPro"/>
</dbReference>
<evidence type="ECO:0000256" key="2">
    <source>
        <dbReference type="ARBA" id="ARBA00022448"/>
    </source>
</evidence>
<evidence type="ECO:0000256" key="5">
    <source>
        <dbReference type="ARBA" id="ARBA00022741"/>
    </source>
</evidence>
<reference evidence="12 13" key="1">
    <citation type="submission" date="2019-07" db="EMBL/GenBank/DDBJ databases">
        <title>Whole genome shotgun sequence of Chryseobacterium hagamense NBRC 105253.</title>
        <authorList>
            <person name="Hosoyama A."/>
            <person name="Uohara A."/>
            <person name="Ohji S."/>
            <person name="Ichikawa N."/>
        </authorList>
    </citation>
    <scope>NUCLEOTIDE SEQUENCE [LARGE SCALE GENOMIC DNA]</scope>
    <source>
        <strain evidence="12 13">NBRC 105253</strain>
    </source>
</reference>
<dbReference type="PROSITE" id="PS50929">
    <property type="entry name" value="ABC_TM1F"/>
    <property type="match status" value="1"/>
</dbReference>
<evidence type="ECO:0000259" key="10">
    <source>
        <dbReference type="PROSITE" id="PS50893"/>
    </source>
</evidence>
<proteinExistence type="predicted"/>
<sequence>MKVLLHYLKPYRLLIFISLLLASVNQVFSLFSPAITGNILDRLVTHPNFFDKEKTIPRTMDDYLYGTDIYHGVFYFLGLLIGTAMISRIAKAFQDYVVNVIIQKFGAKIFTDGLRHSMRLPYHEFEDQRSGETLSILTKVREDTVKFINNFINIFFGILVSIIFVSVYAVRLHWSIMPVYVLGIIFIAVVTNLLSRRIKTIQKSIVKETTDLAGSTTESLRNIEIVKSLGLTNQEVERLNNNTYKILNLELRKVKSIRSLSFVQGTLVNFLQQMITFTLLLLIFKNIVTPGQYLSLMFYGFFIFGPMQEIGNIIISYREAQASLNNFDRVMKKEVEPKPLTPKKIGAIEELEFRKVSFQHQTAQYKALNSISFEVKNGETIAFVGPSGSGKSTLVKLLVGLYRPQEGSIFYNHVDGKEFDFDELRNQIGFVTQDTQLFAGTIRENLLFVNPAATEEDLQSALKKSSCTGLLERAENGIETVIGEGGLKLSGGEKQRIAIARALLRKPHLLIFDEATSALDSITEEEITTTIKEISKEKEQITVLIAHRLSTIMHADRIYVLERGQIVETGSHLNLIEEKGLYYAMWRQQIGERKTV</sequence>
<evidence type="ECO:0000256" key="7">
    <source>
        <dbReference type="ARBA" id="ARBA00022989"/>
    </source>
</evidence>
<dbReference type="GO" id="GO:0005524">
    <property type="term" value="F:ATP binding"/>
    <property type="evidence" value="ECO:0007669"/>
    <property type="project" value="UniProtKB-KW"/>
</dbReference>
<dbReference type="Gene3D" id="3.40.50.300">
    <property type="entry name" value="P-loop containing nucleotide triphosphate hydrolases"/>
    <property type="match status" value="1"/>
</dbReference>
<dbReference type="InterPro" id="IPR039421">
    <property type="entry name" value="Type_1_exporter"/>
</dbReference>
<dbReference type="SMART" id="SM00382">
    <property type="entry name" value="AAA"/>
    <property type="match status" value="1"/>
</dbReference>
<feature type="transmembrane region" description="Helical" evidence="9">
    <location>
        <begin position="69"/>
        <end position="86"/>
    </location>
</feature>
<dbReference type="GO" id="GO:0015421">
    <property type="term" value="F:ABC-type oligopeptide transporter activity"/>
    <property type="evidence" value="ECO:0007669"/>
    <property type="project" value="TreeGrafter"/>
</dbReference>
<dbReference type="OrthoDB" id="9780296at2"/>
<keyword evidence="2" id="KW-0813">Transport</keyword>
<feature type="domain" description="ABC transporter" evidence="10">
    <location>
        <begin position="351"/>
        <end position="588"/>
    </location>
</feature>